<organism evidence="2 3">
    <name type="scientific">Streptomyces noursei</name>
    <name type="common">Streptomyces albulus</name>
    <dbReference type="NCBI Taxonomy" id="1971"/>
    <lineage>
        <taxon>Bacteria</taxon>
        <taxon>Bacillati</taxon>
        <taxon>Actinomycetota</taxon>
        <taxon>Actinomycetes</taxon>
        <taxon>Kitasatosporales</taxon>
        <taxon>Streptomycetaceae</taxon>
        <taxon>Streptomyces</taxon>
    </lineage>
</organism>
<comment type="caution">
    <text evidence="2">The sequence shown here is derived from an EMBL/GenBank/DDBJ whole genome shotgun (WGS) entry which is preliminary data.</text>
</comment>
<dbReference type="AlphaFoldDB" id="A0A2N8PKQ9"/>
<accession>A0A2N8PKQ9</accession>
<dbReference type="Proteomes" id="UP000236047">
    <property type="component" value="Unassembled WGS sequence"/>
</dbReference>
<evidence type="ECO:0000313" key="2">
    <source>
        <dbReference type="EMBL" id="PNE41604.1"/>
    </source>
</evidence>
<protein>
    <recommendedName>
        <fullName evidence="1">DUF6292 domain-containing protein</fullName>
    </recommendedName>
</protein>
<dbReference type="InterPro" id="IPR046259">
    <property type="entry name" value="DUF6292"/>
</dbReference>
<gene>
    <name evidence="2" type="ORF">AOB60_13330</name>
</gene>
<keyword evidence="3" id="KW-1185">Reference proteome</keyword>
<reference evidence="3" key="1">
    <citation type="submission" date="2015-09" db="EMBL/GenBank/DDBJ databases">
        <authorList>
            <person name="Graham D.E."/>
            <person name="Mahan K.M."/>
            <person name="Klingeman D.M."/>
            <person name="Fida T."/>
            <person name="Giannone R.J."/>
            <person name="Hettich R.L."/>
            <person name="Parry R.J."/>
            <person name="Spain J.C."/>
        </authorList>
    </citation>
    <scope>NUCLEOTIDE SEQUENCE [LARGE SCALE GENOMIC DNA]</scope>
    <source>
        <strain evidence="3">JCM 4701</strain>
    </source>
</reference>
<name>A0A2N8PKQ9_STRNR</name>
<dbReference type="RefSeq" id="WP_102923769.1">
    <property type="nucleotide sequence ID" value="NZ_LJSN01000002.1"/>
</dbReference>
<dbReference type="Pfam" id="PF19809">
    <property type="entry name" value="DUF6292"/>
    <property type="match status" value="1"/>
</dbReference>
<sequence>MSESTPYVSHAPYIEAIAAALDAAGLTVADWGGSDNDPRDAYIEFDRTITAPTYGDDTEVNLLWREDRGWMVGWGDADSVSQSGLDWVIDLFCGVLPTPEEMVTEARTVVAKIPSPQGGPYGRYRDTGDDDGFEAELAQYAKNTNNHH</sequence>
<evidence type="ECO:0000313" key="3">
    <source>
        <dbReference type="Proteomes" id="UP000236047"/>
    </source>
</evidence>
<proteinExistence type="predicted"/>
<evidence type="ECO:0000259" key="1">
    <source>
        <dbReference type="Pfam" id="PF19809"/>
    </source>
</evidence>
<dbReference type="EMBL" id="LJSN01000002">
    <property type="protein sequence ID" value="PNE41604.1"/>
    <property type="molecule type" value="Genomic_DNA"/>
</dbReference>
<feature type="domain" description="DUF6292" evidence="1">
    <location>
        <begin position="13"/>
        <end position="103"/>
    </location>
</feature>